<organism evidence="6 7">
    <name type="scientific">Emiliania huxleyi (strain CCMP1516)</name>
    <dbReference type="NCBI Taxonomy" id="280463"/>
    <lineage>
        <taxon>Eukaryota</taxon>
        <taxon>Haptista</taxon>
        <taxon>Haptophyta</taxon>
        <taxon>Prymnesiophyceae</taxon>
        <taxon>Isochrysidales</taxon>
        <taxon>Noelaerhabdaceae</taxon>
        <taxon>Emiliania</taxon>
    </lineage>
</organism>
<evidence type="ECO:0000256" key="2">
    <source>
        <dbReference type="ARBA" id="ARBA00014038"/>
    </source>
</evidence>
<evidence type="ECO:0000313" key="7">
    <source>
        <dbReference type="Proteomes" id="UP000013827"/>
    </source>
</evidence>
<dbReference type="PaxDb" id="2903-EOD33924"/>
<keyword evidence="7" id="KW-1185">Reference proteome</keyword>
<comment type="function">
    <text evidence="5">F-actin-capping proteins bind in a Ca(2+)-independent manner to the fast growing ends of actin filaments (barbed end) thereby blocking the exchange of subunits at these ends. Unlike other capping proteins (such as gelsolin and severin), these proteins do not sever actin filaments.</text>
</comment>
<dbReference type="InterPro" id="IPR042276">
    <property type="entry name" value="CapZ_alpha/beta_2"/>
</dbReference>
<dbReference type="STRING" id="2903.R1FKR8"/>
<dbReference type="OMA" id="QEHFPNA"/>
<dbReference type="InterPro" id="IPR017865">
    <property type="entry name" value="F-actin_cap_asu_CS"/>
</dbReference>
<reference evidence="6" key="2">
    <citation type="submission" date="2024-10" db="UniProtKB">
        <authorList>
            <consortium name="EnsemblProtists"/>
        </authorList>
    </citation>
    <scope>IDENTIFICATION</scope>
</reference>
<dbReference type="GO" id="GO:0030036">
    <property type="term" value="P:actin cytoskeleton organization"/>
    <property type="evidence" value="ECO:0007669"/>
    <property type="project" value="TreeGrafter"/>
</dbReference>
<dbReference type="InterPro" id="IPR002189">
    <property type="entry name" value="CapZ_alpha"/>
</dbReference>
<dbReference type="HOGENOM" id="CLU_045161_0_0_1"/>
<dbReference type="GO" id="GO:0051015">
    <property type="term" value="F:actin filament binding"/>
    <property type="evidence" value="ECO:0007669"/>
    <property type="project" value="TreeGrafter"/>
</dbReference>
<dbReference type="Gene3D" id="3.90.1150.210">
    <property type="entry name" value="F-actin capping protein, beta subunit"/>
    <property type="match status" value="1"/>
</dbReference>
<dbReference type="KEGG" id="ehx:EMIHUDRAFT_111466"/>
<evidence type="ECO:0000256" key="1">
    <source>
        <dbReference type="ARBA" id="ARBA00010479"/>
    </source>
</evidence>
<name>A0A0D3KDT9_EMIH1</name>
<dbReference type="InterPro" id="IPR042489">
    <property type="entry name" value="CapZ_alpha_1"/>
</dbReference>
<evidence type="ECO:0000256" key="4">
    <source>
        <dbReference type="ARBA" id="ARBA00023203"/>
    </source>
</evidence>
<dbReference type="Pfam" id="PF01267">
    <property type="entry name" value="F-actin_cap_A"/>
    <property type="match status" value="1"/>
</dbReference>
<keyword evidence="3 5" id="KW-0117">Actin capping</keyword>
<dbReference type="PANTHER" id="PTHR10653">
    <property type="entry name" value="F-ACTIN-CAPPING PROTEIN SUBUNIT ALPHA"/>
    <property type="match status" value="1"/>
</dbReference>
<dbReference type="AlphaFoldDB" id="A0A0D3KDT9"/>
<sequence length="305" mass="32804">MSEEELLPELTDAEKREIASNFVLNSPPGQTQKVVEDVTKLVGADCLDAASLEEMVMRVNRDKFLAVEVPGAGYRVLLTPEGQLGGGLTFLDPQGRQALLISHAEQRCTGVKALDAATSAACEGAERVRASVHAAMSRYAADKLPDATVTTYGFVRGGKQRVCRSRAAEASPSPPPRSLRLVGKQQVTCCVGRCNMNLSNYWRSSWTLEVSEGAASGQLSGSVACNVHYFEDGNVRGDVGAAFVSAVCELEAGFLGSMEDIYTTLSESVLNALRRRLPITRVKFDWDNKASVHKLATGLNAFKMG</sequence>
<dbReference type="GO" id="GO:0051016">
    <property type="term" value="P:barbed-end actin filament capping"/>
    <property type="evidence" value="ECO:0007669"/>
    <property type="project" value="UniProtKB-UniRule"/>
</dbReference>
<dbReference type="InterPro" id="IPR037282">
    <property type="entry name" value="CapZ_alpha/beta"/>
</dbReference>
<dbReference type="PANTHER" id="PTHR10653:SF0">
    <property type="entry name" value="F-ACTIN-CAPPING PROTEIN SUBUNIT ALPHA"/>
    <property type="match status" value="1"/>
</dbReference>
<dbReference type="Proteomes" id="UP000013827">
    <property type="component" value="Unassembled WGS sequence"/>
</dbReference>
<dbReference type="SUPFAM" id="SSF90096">
    <property type="entry name" value="Subunits of heterodimeric actin filament capping protein Capz"/>
    <property type="match status" value="1"/>
</dbReference>
<protein>
    <recommendedName>
        <fullName evidence="2 5">F-actin-capping protein subunit alpha</fullName>
    </recommendedName>
</protein>
<dbReference type="PROSITE" id="PS00748">
    <property type="entry name" value="F_ACTIN_CAPPING_A_1"/>
    <property type="match status" value="1"/>
</dbReference>
<evidence type="ECO:0000313" key="6">
    <source>
        <dbReference type="EnsemblProtists" id="EOD33924"/>
    </source>
</evidence>
<dbReference type="GO" id="GO:0008290">
    <property type="term" value="C:F-actin capping protein complex"/>
    <property type="evidence" value="ECO:0007669"/>
    <property type="project" value="UniProtKB-UniRule"/>
</dbReference>
<evidence type="ECO:0000256" key="5">
    <source>
        <dbReference type="RuleBase" id="RU365077"/>
    </source>
</evidence>
<dbReference type="GO" id="GO:0030863">
    <property type="term" value="C:cortical cytoskeleton"/>
    <property type="evidence" value="ECO:0007669"/>
    <property type="project" value="TreeGrafter"/>
</dbReference>
<reference evidence="7" key="1">
    <citation type="journal article" date="2013" name="Nature">
        <title>Pan genome of the phytoplankton Emiliania underpins its global distribution.</title>
        <authorList>
            <person name="Read B.A."/>
            <person name="Kegel J."/>
            <person name="Klute M.J."/>
            <person name="Kuo A."/>
            <person name="Lefebvre S.C."/>
            <person name="Maumus F."/>
            <person name="Mayer C."/>
            <person name="Miller J."/>
            <person name="Monier A."/>
            <person name="Salamov A."/>
            <person name="Young J."/>
            <person name="Aguilar M."/>
            <person name="Claverie J.M."/>
            <person name="Frickenhaus S."/>
            <person name="Gonzalez K."/>
            <person name="Herman E.K."/>
            <person name="Lin Y.C."/>
            <person name="Napier J."/>
            <person name="Ogata H."/>
            <person name="Sarno A.F."/>
            <person name="Shmutz J."/>
            <person name="Schroeder D."/>
            <person name="de Vargas C."/>
            <person name="Verret F."/>
            <person name="von Dassow P."/>
            <person name="Valentin K."/>
            <person name="Van de Peer Y."/>
            <person name="Wheeler G."/>
            <person name="Dacks J.B."/>
            <person name="Delwiche C.F."/>
            <person name="Dyhrman S.T."/>
            <person name="Glockner G."/>
            <person name="John U."/>
            <person name="Richards T."/>
            <person name="Worden A.Z."/>
            <person name="Zhang X."/>
            <person name="Grigoriev I.V."/>
            <person name="Allen A.E."/>
            <person name="Bidle K."/>
            <person name="Borodovsky M."/>
            <person name="Bowler C."/>
            <person name="Brownlee C."/>
            <person name="Cock J.M."/>
            <person name="Elias M."/>
            <person name="Gladyshev V.N."/>
            <person name="Groth M."/>
            <person name="Guda C."/>
            <person name="Hadaegh A."/>
            <person name="Iglesias-Rodriguez M.D."/>
            <person name="Jenkins J."/>
            <person name="Jones B.M."/>
            <person name="Lawson T."/>
            <person name="Leese F."/>
            <person name="Lindquist E."/>
            <person name="Lobanov A."/>
            <person name="Lomsadze A."/>
            <person name="Malik S.B."/>
            <person name="Marsh M.E."/>
            <person name="Mackinder L."/>
            <person name="Mock T."/>
            <person name="Mueller-Roeber B."/>
            <person name="Pagarete A."/>
            <person name="Parker M."/>
            <person name="Probert I."/>
            <person name="Quesneville H."/>
            <person name="Raines C."/>
            <person name="Rensing S.A."/>
            <person name="Riano-Pachon D.M."/>
            <person name="Richier S."/>
            <person name="Rokitta S."/>
            <person name="Shiraiwa Y."/>
            <person name="Soanes D.M."/>
            <person name="van der Giezen M."/>
            <person name="Wahlund T.M."/>
            <person name="Williams B."/>
            <person name="Wilson W."/>
            <person name="Wolfe G."/>
            <person name="Wurch L.L."/>
        </authorList>
    </citation>
    <scope>NUCLEOTIDE SEQUENCE</scope>
</reference>
<dbReference type="Gene3D" id="3.30.1140.60">
    <property type="entry name" value="F-actin capping protein, alpha subunit"/>
    <property type="match status" value="1"/>
</dbReference>
<dbReference type="RefSeq" id="XP_005786353.1">
    <property type="nucleotide sequence ID" value="XM_005786296.1"/>
</dbReference>
<dbReference type="EnsemblProtists" id="EOD33924">
    <property type="protein sequence ID" value="EOD33924"/>
    <property type="gene ID" value="EMIHUDRAFT_111466"/>
</dbReference>
<comment type="subunit">
    <text evidence="5">Heterodimer of an alpha and a beta subunit.</text>
</comment>
<dbReference type="GeneID" id="17279194"/>
<keyword evidence="4 5" id="KW-0009">Actin-binding</keyword>
<dbReference type="eggNOG" id="KOG0836">
    <property type="taxonomic scope" value="Eukaryota"/>
</dbReference>
<accession>A0A0D3KDT9</accession>
<proteinExistence type="inferred from homology"/>
<evidence type="ECO:0000256" key="3">
    <source>
        <dbReference type="ARBA" id="ARBA00022467"/>
    </source>
</evidence>
<comment type="similarity">
    <text evidence="1 5">Belongs to the F-actin-capping protein alpha subunit family.</text>
</comment>